<evidence type="ECO:0000313" key="2">
    <source>
        <dbReference type="Proteomes" id="UP000278627"/>
    </source>
</evidence>
<sequence length="101" mass="11501">MAQLQSMRNKGECCSLIFVAVHQSFAIFLKPISLDYHNERTFRYSPPILYVEKGSRETANSNLARFDSSRWRVIWNALLKLRSPVINASSVSLDSTIVLPV</sequence>
<name>A0A0N4TNA7_BRUPA</name>
<proteinExistence type="predicted"/>
<evidence type="ECO:0000313" key="3">
    <source>
        <dbReference type="WBParaSite" id="BPAG_0000996501-mRNA-1"/>
    </source>
</evidence>
<reference evidence="3" key="1">
    <citation type="submission" date="2017-02" db="UniProtKB">
        <authorList>
            <consortium name="WormBaseParasite"/>
        </authorList>
    </citation>
    <scope>IDENTIFICATION</scope>
</reference>
<dbReference type="WBParaSite" id="BPAG_0000996501-mRNA-1">
    <property type="protein sequence ID" value="BPAG_0000996501-mRNA-1"/>
    <property type="gene ID" value="BPAG_0000996501"/>
</dbReference>
<organism evidence="3">
    <name type="scientific">Brugia pahangi</name>
    <name type="common">Filarial nematode worm</name>
    <dbReference type="NCBI Taxonomy" id="6280"/>
    <lineage>
        <taxon>Eukaryota</taxon>
        <taxon>Metazoa</taxon>
        <taxon>Ecdysozoa</taxon>
        <taxon>Nematoda</taxon>
        <taxon>Chromadorea</taxon>
        <taxon>Rhabditida</taxon>
        <taxon>Spirurina</taxon>
        <taxon>Spiruromorpha</taxon>
        <taxon>Filarioidea</taxon>
        <taxon>Onchocercidae</taxon>
        <taxon>Brugia</taxon>
    </lineage>
</organism>
<gene>
    <name evidence="1" type="ORF">BPAG_LOCUS9927</name>
</gene>
<dbReference type="AlphaFoldDB" id="A0A0N4TNA7"/>
<dbReference type="Proteomes" id="UP000278627">
    <property type="component" value="Unassembled WGS sequence"/>
</dbReference>
<dbReference type="EMBL" id="UZAD01013169">
    <property type="protein sequence ID" value="VDN91113.1"/>
    <property type="molecule type" value="Genomic_DNA"/>
</dbReference>
<keyword evidence="2" id="KW-1185">Reference proteome</keyword>
<accession>A0A0N4TNA7</accession>
<evidence type="ECO:0000313" key="1">
    <source>
        <dbReference type="EMBL" id="VDN91113.1"/>
    </source>
</evidence>
<reference evidence="1 2" key="2">
    <citation type="submission" date="2018-11" db="EMBL/GenBank/DDBJ databases">
        <authorList>
            <consortium name="Pathogen Informatics"/>
        </authorList>
    </citation>
    <scope>NUCLEOTIDE SEQUENCE [LARGE SCALE GENOMIC DNA]</scope>
</reference>
<protein>
    <submittedName>
        <fullName evidence="3">Secreted protein</fullName>
    </submittedName>
</protein>